<dbReference type="Gene3D" id="1.10.10.2830">
    <property type="match status" value="1"/>
</dbReference>
<dbReference type="SUPFAM" id="SSF110849">
    <property type="entry name" value="ParB/Sulfiredoxin"/>
    <property type="match status" value="1"/>
</dbReference>
<dbReference type="InterPro" id="IPR004437">
    <property type="entry name" value="ParB/RepB/Spo0J"/>
</dbReference>
<dbReference type="InterPro" id="IPR003115">
    <property type="entry name" value="ParB_N"/>
</dbReference>
<organism evidence="4 5">
    <name type="scientific">Methylomonas subterranea</name>
    <dbReference type="NCBI Taxonomy" id="2952225"/>
    <lineage>
        <taxon>Bacteria</taxon>
        <taxon>Pseudomonadati</taxon>
        <taxon>Pseudomonadota</taxon>
        <taxon>Gammaproteobacteria</taxon>
        <taxon>Methylococcales</taxon>
        <taxon>Methylococcaceae</taxon>
        <taxon>Methylomonas</taxon>
    </lineage>
</organism>
<dbReference type="SUPFAM" id="SSF109709">
    <property type="entry name" value="KorB DNA-binding domain-like"/>
    <property type="match status" value="1"/>
</dbReference>
<proteinExistence type="inferred from homology"/>
<dbReference type="Proteomes" id="UP001524499">
    <property type="component" value="Unassembled WGS sequence"/>
</dbReference>
<feature type="region of interest" description="Disordered" evidence="2">
    <location>
        <begin position="214"/>
        <end position="262"/>
    </location>
</feature>
<name>A0ABT1TKL5_9GAMM</name>
<keyword evidence="5" id="KW-1185">Reference proteome</keyword>
<dbReference type="Pfam" id="PF02195">
    <property type="entry name" value="ParB_N"/>
    <property type="match status" value="1"/>
</dbReference>
<evidence type="ECO:0000313" key="4">
    <source>
        <dbReference type="EMBL" id="MCQ8105849.1"/>
    </source>
</evidence>
<comment type="caution">
    <text evidence="4">The sequence shown here is derived from an EMBL/GenBank/DDBJ whole genome shotgun (WGS) entry which is preliminary data.</text>
</comment>
<feature type="domain" description="ParB-like N-terminal" evidence="3">
    <location>
        <begin position="27"/>
        <end position="120"/>
    </location>
</feature>
<dbReference type="RefSeq" id="WP_256603885.1">
    <property type="nucleotide sequence ID" value="NZ_JANIBJ010000039.1"/>
</dbReference>
<evidence type="ECO:0000313" key="5">
    <source>
        <dbReference type="Proteomes" id="UP001524499"/>
    </source>
</evidence>
<dbReference type="PANTHER" id="PTHR33375">
    <property type="entry name" value="CHROMOSOME-PARTITIONING PROTEIN PARB-RELATED"/>
    <property type="match status" value="1"/>
</dbReference>
<reference evidence="4 5" key="1">
    <citation type="submission" date="2022-07" db="EMBL/GenBank/DDBJ databases">
        <title>Methylomonas rivi sp. nov., Methylomonas rosea sp. nov., Methylomonas aureus sp. nov. and Methylomonas subterranea sp. nov., four novel methanotrophs isolated from a freshwater creek and the deep terrestrial subsurface.</title>
        <authorList>
            <person name="Abin C."/>
            <person name="Sankaranarayanan K."/>
            <person name="Garner C."/>
            <person name="Sindelar R."/>
            <person name="Kotary K."/>
            <person name="Garner R."/>
            <person name="Barclay S."/>
            <person name="Lawson P."/>
            <person name="Krumholz L."/>
        </authorList>
    </citation>
    <scope>NUCLEOTIDE SEQUENCE [LARGE SCALE GENOMIC DNA]</scope>
    <source>
        <strain evidence="4 5">SURF-2</strain>
    </source>
</reference>
<dbReference type="InterPro" id="IPR036086">
    <property type="entry name" value="ParB/Sulfiredoxin_sf"/>
</dbReference>
<feature type="compositionally biased region" description="Polar residues" evidence="2">
    <location>
        <begin position="249"/>
        <end position="261"/>
    </location>
</feature>
<dbReference type="Gene3D" id="3.90.1530.30">
    <property type="match status" value="1"/>
</dbReference>
<dbReference type="PANTHER" id="PTHR33375:SF1">
    <property type="entry name" value="CHROMOSOME-PARTITIONING PROTEIN PARB-RELATED"/>
    <property type="match status" value="1"/>
</dbReference>
<accession>A0ABT1TKL5</accession>
<comment type="similarity">
    <text evidence="1">Belongs to the ParB family.</text>
</comment>
<sequence length="365" mass="40591">MNNTNTLFGGGVDSLFGASGNPNEYDIMANLDDIEIGSQVREEFEDENNKLADLGRSLRENQLQPIILRANRPGSERPYLLVAGERRCRAARIEGLTQLWARVKELTDEQAEKAQVVENIHRKNLTQIEEAKKIEHDLETMSMDEVMAKYNISRTRLSKMMGLLDLPEQARRLVTEDLSADVESINAVKVIEKIDPAKAKTLVDEIKRGGAKTNVRDMVKAAKDEVKPPKKKEDRKPAKQVDVFAGAKNQPSDDGEQSTAIPPSRESVSLVLSLAYSAIFLQNKSPKSVLDDMSQDDREMIDVWLRVFYDKGVQSKDAGRDMLVCLRGDLFAADGVGAFALAAFAYGLDRDSKFSLLNIFGSVKA</sequence>
<protein>
    <submittedName>
        <fullName evidence="4">ParB/RepB/Spo0J family partition protein</fullName>
    </submittedName>
</protein>
<dbReference type="EMBL" id="JANIBJ010000039">
    <property type="protein sequence ID" value="MCQ8105849.1"/>
    <property type="molecule type" value="Genomic_DNA"/>
</dbReference>
<dbReference type="NCBIfam" id="TIGR00180">
    <property type="entry name" value="parB_part"/>
    <property type="match status" value="1"/>
</dbReference>
<evidence type="ECO:0000259" key="3">
    <source>
        <dbReference type="SMART" id="SM00470"/>
    </source>
</evidence>
<feature type="compositionally biased region" description="Basic and acidic residues" evidence="2">
    <location>
        <begin position="214"/>
        <end position="239"/>
    </location>
</feature>
<gene>
    <name evidence="4" type="ORF">NP590_17195</name>
</gene>
<dbReference type="SMART" id="SM00470">
    <property type="entry name" value="ParB"/>
    <property type="match status" value="1"/>
</dbReference>
<evidence type="ECO:0000256" key="2">
    <source>
        <dbReference type="SAM" id="MobiDB-lite"/>
    </source>
</evidence>
<evidence type="ECO:0000256" key="1">
    <source>
        <dbReference type="ARBA" id="ARBA00006295"/>
    </source>
</evidence>
<dbReference type="InterPro" id="IPR050336">
    <property type="entry name" value="Chromosome_partition/occlusion"/>
</dbReference>